<evidence type="ECO:0000256" key="2">
    <source>
        <dbReference type="ARBA" id="ARBA00005308"/>
    </source>
</evidence>
<dbReference type="EMBL" id="UYRX01000076">
    <property type="protein sequence ID" value="VDK72720.1"/>
    <property type="molecule type" value="Genomic_DNA"/>
</dbReference>
<keyword evidence="5 7" id="KW-0472">Membrane</keyword>
<keyword evidence="3 7" id="KW-0812">Transmembrane</keyword>
<feature type="region of interest" description="Disordered" evidence="6">
    <location>
        <begin position="211"/>
        <end position="231"/>
    </location>
</feature>
<reference evidence="8 9" key="1">
    <citation type="submission" date="2018-08" db="EMBL/GenBank/DDBJ databases">
        <authorList>
            <person name="Laetsch R D."/>
            <person name="Stevens L."/>
            <person name="Kumar S."/>
            <person name="Blaxter L. M."/>
        </authorList>
    </citation>
    <scope>NUCLEOTIDE SEQUENCE [LARGE SCALE GENOMIC DNA]</scope>
</reference>
<evidence type="ECO:0000313" key="9">
    <source>
        <dbReference type="Proteomes" id="UP000277928"/>
    </source>
</evidence>
<feature type="transmembrane region" description="Helical" evidence="7">
    <location>
        <begin position="42"/>
        <end position="63"/>
    </location>
</feature>
<proteinExistence type="inferred from homology"/>
<dbReference type="AlphaFoldDB" id="A0A3P6SY68"/>
<feature type="region of interest" description="Disordered" evidence="6">
    <location>
        <begin position="297"/>
        <end position="316"/>
    </location>
</feature>
<keyword evidence="4 7" id="KW-1133">Transmembrane helix</keyword>
<accession>A0A3P6SY68</accession>
<dbReference type="OMA" id="TPCIPQM"/>
<gene>
    <name evidence="8" type="ORF">NLS_LOCUS1876</name>
</gene>
<evidence type="ECO:0000256" key="1">
    <source>
        <dbReference type="ARBA" id="ARBA00004141"/>
    </source>
</evidence>
<feature type="compositionally biased region" description="Polar residues" evidence="6">
    <location>
        <begin position="304"/>
        <end position="316"/>
    </location>
</feature>
<dbReference type="Proteomes" id="UP000277928">
    <property type="component" value="Unassembled WGS sequence"/>
</dbReference>
<dbReference type="PANTHER" id="PTHR31815:SF1">
    <property type="entry name" value="TRANSMEMBRANE PROTEIN 200C"/>
    <property type="match status" value="1"/>
</dbReference>
<dbReference type="GO" id="GO:0016020">
    <property type="term" value="C:membrane"/>
    <property type="evidence" value="ECO:0007669"/>
    <property type="project" value="UniProtKB-SubCell"/>
</dbReference>
<dbReference type="OrthoDB" id="9994280at2759"/>
<comment type="similarity">
    <text evidence="2">Belongs to the TMEM200 family.</text>
</comment>
<evidence type="ECO:0000256" key="7">
    <source>
        <dbReference type="SAM" id="Phobius"/>
    </source>
</evidence>
<evidence type="ECO:0000256" key="6">
    <source>
        <dbReference type="SAM" id="MobiDB-lite"/>
    </source>
</evidence>
<organism evidence="8 9">
    <name type="scientific">Litomosoides sigmodontis</name>
    <name type="common">Filarial nematode worm</name>
    <dbReference type="NCBI Taxonomy" id="42156"/>
    <lineage>
        <taxon>Eukaryota</taxon>
        <taxon>Metazoa</taxon>
        <taxon>Ecdysozoa</taxon>
        <taxon>Nematoda</taxon>
        <taxon>Chromadorea</taxon>
        <taxon>Rhabditida</taxon>
        <taxon>Spirurina</taxon>
        <taxon>Spiruromorpha</taxon>
        <taxon>Filarioidea</taxon>
        <taxon>Onchocercidae</taxon>
        <taxon>Litomosoides</taxon>
    </lineage>
</organism>
<feature type="compositionally biased region" description="Low complexity" evidence="6">
    <location>
        <begin position="214"/>
        <end position="227"/>
    </location>
</feature>
<keyword evidence="9" id="KW-1185">Reference proteome</keyword>
<sequence length="316" mass="35120">MMTVLGYFDVYLSQEIMHNMDNGADKISINWTKRYLLKSLQYLGPISMSIGSFILIVACVISLESRDKNTQILHNVEEVDPCKKMTLFQKGMVRKRMPMTDKEIREWTPVYKAVPLSKCESSPVMNKRRKCHSTPCIPQMLFDTVDNRKLYGRYFDSTFDADRGLVPDTYGCAPTSTSHTSHWEDVTVELHNPPSMPVSSAMRSLLSEISPVNSTQQSQSGHTSSFTRTGDFTCDEHNSSNIVVNIEPTAAGASTADTTEIRPLTEHNCPIVKDSRGGEGLEKDAPLASLDIELGISSSSSSSNTKVPNVDSFFTQ</sequence>
<evidence type="ECO:0000313" key="8">
    <source>
        <dbReference type="EMBL" id="VDK72720.1"/>
    </source>
</evidence>
<comment type="subcellular location">
    <subcellularLocation>
        <location evidence="1">Membrane</location>
        <topology evidence="1">Multi-pass membrane protein</topology>
    </subcellularLocation>
</comment>
<evidence type="ECO:0000256" key="4">
    <source>
        <dbReference type="ARBA" id="ARBA00022989"/>
    </source>
</evidence>
<protein>
    <submittedName>
        <fullName evidence="8">Uncharacterized protein</fullName>
    </submittedName>
</protein>
<dbReference type="PANTHER" id="PTHR31815">
    <property type="entry name" value="AGAP005329-PA"/>
    <property type="match status" value="1"/>
</dbReference>
<evidence type="ECO:0000256" key="3">
    <source>
        <dbReference type="ARBA" id="ARBA00022692"/>
    </source>
</evidence>
<evidence type="ECO:0000256" key="5">
    <source>
        <dbReference type="ARBA" id="ARBA00023136"/>
    </source>
</evidence>
<dbReference type="STRING" id="42156.A0A3P6SY68"/>
<dbReference type="Pfam" id="PF10177">
    <property type="entry name" value="DUF2371"/>
    <property type="match status" value="1"/>
</dbReference>
<dbReference type="InterPro" id="IPR018787">
    <property type="entry name" value="DUF2371_TMEM200"/>
</dbReference>
<name>A0A3P6SY68_LITSI</name>